<keyword evidence="13" id="KW-1185">Reference proteome</keyword>
<keyword evidence="9" id="KW-0786">Thiamine pyrophosphate</keyword>
<dbReference type="InterPro" id="IPR005474">
    <property type="entry name" value="Transketolase_N"/>
</dbReference>
<dbReference type="CDD" id="cd07033">
    <property type="entry name" value="TPP_PYR_DXS_TK_like"/>
    <property type="match status" value="1"/>
</dbReference>
<accession>A0ABR2I6D4</accession>
<dbReference type="InterPro" id="IPR009014">
    <property type="entry name" value="Transketo_C/PFOR_II"/>
</dbReference>
<evidence type="ECO:0000313" key="13">
    <source>
        <dbReference type="Proteomes" id="UP001470230"/>
    </source>
</evidence>
<comment type="similarity">
    <text evidence="4">Belongs to the transketolase family.</text>
</comment>
<dbReference type="Pfam" id="PF02779">
    <property type="entry name" value="Transket_pyr"/>
    <property type="match status" value="1"/>
</dbReference>
<dbReference type="InterPro" id="IPR005478">
    <property type="entry name" value="Transketolase_bac-like"/>
</dbReference>
<dbReference type="InterPro" id="IPR055152">
    <property type="entry name" value="Transketolase-like_C_2"/>
</dbReference>
<dbReference type="PANTHER" id="PTHR43522">
    <property type="entry name" value="TRANSKETOLASE"/>
    <property type="match status" value="1"/>
</dbReference>
<evidence type="ECO:0000256" key="10">
    <source>
        <dbReference type="ARBA" id="ARBA00049473"/>
    </source>
</evidence>
<evidence type="ECO:0000256" key="7">
    <source>
        <dbReference type="ARBA" id="ARBA00022723"/>
    </source>
</evidence>
<dbReference type="Gene3D" id="3.40.50.920">
    <property type="match status" value="1"/>
</dbReference>
<comment type="caution">
    <text evidence="12">The sequence shown here is derived from an EMBL/GenBank/DDBJ whole genome shotgun (WGS) entry which is preliminary data.</text>
</comment>
<gene>
    <name evidence="12" type="ORF">M9Y10_013141</name>
</gene>
<proteinExistence type="inferred from homology"/>
<reference evidence="12 13" key="1">
    <citation type="submission" date="2024-04" db="EMBL/GenBank/DDBJ databases">
        <title>Tritrichomonas musculus Genome.</title>
        <authorList>
            <person name="Alves-Ferreira E."/>
            <person name="Grigg M."/>
            <person name="Lorenzi H."/>
            <person name="Galac M."/>
        </authorList>
    </citation>
    <scope>NUCLEOTIDE SEQUENCE [LARGE SCALE GENOMIC DNA]</scope>
    <source>
        <strain evidence="12 13">EAF2021</strain>
    </source>
</reference>
<protein>
    <recommendedName>
        <fullName evidence="5">transketolase</fullName>
        <ecNumber evidence="5">2.2.1.1</ecNumber>
    </recommendedName>
</protein>
<dbReference type="Proteomes" id="UP001470230">
    <property type="component" value="Unassembled WGS sequence"/>
</dbReference>
<organism evidence="12 13">
    <name type="scientific">Tritrichomonas musculus</name>
    <dbReference type="NCBI Taxonomy" id="1915356"/>
    <lineage>
        <taxon>Eukaryota</taxon>
        <taxon>Metamonada</taxon>
        <taxon>Parabasalia</taxon>
        <taxon>Tritrichomonadida</taxon>
        <taxon>Tritrichomonadidae</taxon>
        <taxon>Tritrichomonas</taxon>
    </lineage>
</organism>
<dbReference type="CDD" id="cd02012">
    <property type="entry name" value="TPP_TK"/>
    <property type="match status" value="1"/>
</dbReference>
<evidence type="ECO:0000256" key="3">
    <source>
        <dbReference type="ARBA" id="ARBA00001964"/>
    </source>
</evidence>
<dbReference type="NCBIfam" id="TIGR00232">
    <property type="entry name" value="tktlase_bact"/>
    <property type="match status" value="1"/>
</dbReference>
<name>A0ABR2I6D4_9EUKA</name>
<evidence type="ECO:0000256" key="2">
    <source>
        <dbReference type="ARBA" id="ARBA00001946"/>
    </source>
</evidence>
<dbReference type="SMART" id="SM00861">
    <property type="entry name" value="Transket_pyr"/>
    <property type="match status" value="1"/>
</dbReference>
<dbReference type="Pfam" id="PF22613">
    <property type="entry name" value="Transketolase_C_1"/>
    <property type="match status" value="1"/>
</dbReference>
<evidence type="ECO:0000256" key="1">
    <source>
        <dbReference type="ARBA" id="ARBA00001941"/>
    </source>
</evidence>
<keyword evidence="8" id="KW-0460">Magnesium</keyword>
<sequence>MNKENQIDELCVNAIRVLSVDMISNAKSGHPGAPIDLAPTAHILFSKYFNFEPGWLNRDRFILSCGHAAPILYVMHHILGGKENPVVSIEELQNYRKMGSRTSGSTEHHVFPEIVECSTGPLGQGIANAIGFSIISLHLQKRFNKPDIELFNNKIWCFCGDGDMMEGVQAEAASIAGHQKLNNLVVFWDNNKVTLSGNTDTAFTEDVLMRYRSYGWHTIVVKNADTDYSSITEAIREAVEDVKDKPVIIDLHTTIGFGSENENSCKMHGTPMNSQQVSKFKEHFGMDAKQSFFVPNEVYEYYKINVRQNRIMKNVNEWNTKIEAYKQKYAKDYQQLVELMEGNNYNIDFFKRVFEKLNLNSSSEENKFVSTRVFSGEVLNAIFESIPGIIVGSPDLTPTTNTAISNQVDFNLDQREGRYIQFGIREHGMQAITNGMACYGFKGIIPFTGTFLAFYNYLLPSIRIAAIDSLRTIIIASHDSIGVGEDGATSQPVECLAQLRSIPNTLVFRPCDKAETCAGYAAAISGPPRPAILVFSRQPTETPVPNSSFDGALHGAYVIRHFNSDDQNGLKIILISTGTEVILTLKAADILKEKGFNVQVVSMPSSLLFDEQSAEYKKMVFPPWSEVLRVSIEASVKFGWCEYSHKHIGVEHFGFSASFQELYKEFGLFPEGIAQKVQEYASAFYHMKES</sequence>
<comment type="cofactor">
    <cofactor evidence="1">
        <name>Co(2+)</name>
        <dbReference type="ChEBI" id="CHEBI:48828"/>
    </cofactor>
</comment>
<dbReference type="EC" id="2.2.1.1" evidence="5"/>
<keyword evidence="6" id="KW-0808">Transferase</keyword>
<comment type="cofactor">
    <cofactor evidence="2">
        <name>Mg(2+)</name>
        <dbReference type="ChEBI" id="CHEBI:18420"/>
    </cofactor>
</comment>
<evidence type="ECO:0000256" key="8">
    <source>
        <dbReference type="ARBA" id="ARBA00022842"/>
    </source>
</evidence>
<evidence type="ECO:0000259" key="11">
    <source>
        <dbReference type="SMART" id="SM00861"/>
    </source>
</evidence>
<dbReference type="InterPro" id="IPR005475">
    <property type="entry name" value="Transketolase-like_Pyr-bd"/>
</dbReference>
<evidence type="ECO:0000256" key="5">
    <source>
        <dbReference type="ARBA" id="ARBA00013152"/>
    </source>
</evidence>
<dbReference type="PANTHER" id="PTHR43522:SF2">
    <property type="entry name" value="TRANSKETOLASE 1-RELATED"/>
    <property type="match status" value="1"/>
</dbReference>
<dbReference type="InterPro" id="IPR029061">
    <property type="entry name" value="THDP-binding"/>
</dbReference>
<comment type="catalytic activity">
    <reaction evidence="10">
        <text>D-sedoheptulose 7-phosphate + D-glyceraldehyde 3-phosphate = aldehydo-D-ribose 5-phosphate + D-xylulose 5-phosphate</text>
        <dbReference type="Rhea" id="RHEA:10508"/>
        <dbReference type="ChEBI" id="CHEBI:57483"/>
        <dbReference type="ChEBI" id="CHEBI:57737"/>
        <dbReference type="ChEBI" id="CHEBI:58273"/>
        <dbReference type="ChEBI" id="CHEBI:59776"/>
        <dbReference type="EC" id="2.2.1.1"/>
    </reaction>
</comment>
<evidence type="ECO:0000256" key="9">
    <source>
        <dbReference type="ARBA" id="ARBA00023052"/>
    </source>
</evidence>
<dbReference type="InterPro" id="IPR033247">
    <property type="entry name" value="Transketolase_fam"/>
</dbReference>
<evidence type="ECO:0000256" key="4">
    <source>
        <dbReference type="ARBA" id="ARBA00007131"/>
    </source>
</evidence>
<feature type="domain" description="Transketolase-like pyrimidine-binding" evidence="11">
    <location>
        <begin position="369"/>
        <end position="542"/>
    </location>
</feature>
<evidence type="ECO:0000313" key="12">
    <source>
        <dbReference type="EMBL" id="KAK8858041.1"/>
    </source>
</evidence>
<keyword evidence="7" id="KW-0479">Metal-binding</keyword>
<dbReference type="SUPFAM" id="SSF52922">
    <property type="entry name" value="TK C-terminal domain-like"/>
    <property type="match status" value="1"/>
</dbReference>
<dbReference type="Pfam" id="PF00456">
    <property type="entry name" value="Transketolase_N"/>
    <property type="match status" value="1"/>
</dbReference>
<evidence type="ECO:0000256" key="6">
    <source>
        <dbReference type="ARBA" id="ARBA00022679"/>
    </source>
</evidence>
<dbReference type="Gene3D" id="3.40.50.970">
    <property type="match status" value="2"/>
</dbReference>
<dbReference type="EMBL" id="JAPFFF010000019">
    <property type="protein sequence ID" value="KAK8858041.1"/>
    <property type="molecule type" value="Genomic_DNA"/>
</dbReference>
<dbReference type="SUPFAM" id="SSF52518">
    <property type="entry name" value="Thiamin diphosphate-binding fold (THDP-binding)"/>
    <property type="match status" value="2"/>
</dbReference>
<comment type="cofactor">
    <cofactor evidence="3">
        <name>thiamine diphosphate</name>
        <dbReference type="ChEBI" id="CHEBI:58937"/>
    </cofactor>
</comment>